<dbReference type="Proteomes" id="UP001500393">
    <property type="component" value="Unassembled WGS sequence"/>
</dbReference>
<sequence length="72" mass="7238">MALGSAWLQTAGAVDAAGAATEPGTAVDGSAESDTAASDTEQRASSGTVAESRTKLPNRWTASVNRPVRDCS</sequence>
<evidence type="ECO:0000313" key="2">
    <source>
        <dbReference type="EMBL" id="GAA1618161.1"/>
    </source>
</evidence>
<gene>
    <name evidence="2" type="ORF">GCM10009789_85130</name>
</gene>
<evidence type="ECO:0000313" key="3">
    <source>
        <dbReference type="Proteomes" id="UP001500393"/>
    </source>
</evidence>
<comment type="caution">
    <text evidence="2">The sequence shown here is derived from an EMBL/GenBank/DDBJ whole genome shotgun (WGS) entry which is preliminary data.</text>
</comment>
<dbReference type="EMBL" id="BAAAOS010000068">
    <property type="protein sequence ID" value="GAA1618161.1"/>
    <property type="molecule type" value="Genomic_DNA"/>
</dbReference>
<accession>A0ABP4QUE0</accession>
<name>A0ABP4QUE0_9ACTN</name>
<feature type="compositionally biased region" description="Polar residues" evidence="1">
    <location>
        <begin position="32"/>
        <end position="51"/>
    </location>
</feature>
<proteinExistence type="predicted"/>
<keyword evidence="3" id="KW-1185">Reference proteome</keyword>
<protein>
    <submittedName>
        <fullName evidence="2">Uncharacterized protein</fullName>
    </submittedName>
</protein>
<organism evidence="2 3">
    <name type="scientific">Kribbella sancticallisti</name>
    <dbReference type="NCBI Taxonomy" id="460087"/>
    <lineage>
        <taxon>Bacteria</taxon>
        <taxon>Bacillati</taxon>
        <taxon>Actinomycetota</taxon>
        <taxon>Actinomycetes</taxon>
        <taxon>Propionibacteriales</taxon>
        <taxon>Kribbellaceae</taxon>
        <taxon>Kribbella</taxon>
    </lineage>
</organism>
<evidence type="ECO:0000256" key="1">
    <source>
        <dbReference type="SAM" id="MobiDB-lite"/>
    </source>
</evidence>
<feature type="region of interest" description="Disordered" evidence="1">
    <location>
        <begin position="17"/>
        <end position="72"/>
    </location>
</feature>
<reference evidence="3" key="1">
    <citation type="journal article" date="2019" name="Int. J. Syst. Evol. Microbiol.">
        <title>The Global Catalogue of Microorganisms (GCM) 10K type strain sequencing project: providing services to taxonomists for standard genome sequencing and annotation.</title>
        <authorList>
            <consortium name="The Broad Institute Genomics Platform"/>
            <consortium name="The Broad Institute Genome Sequencing Center for Infectious Disease"/>
            <person name="Wu L."/>
            <person name="Ma J."/>
        </authorList>
    </citation>
    <scope>NUCLEOTIDE SEQUENCE [LARGE SCALE GENOMIC DNA]</scope>
    <source>
        <strain evidence="3">JCM 14969</strain>
    </source>
</reference>